<dbReference type="GO" id="GO:0016829">
    <property type="term" value="F:lyase activity"/>
    <property type="evidence" value="ECO:0007669"/>
    <property type="project" value="UniProtKB-KW"/>
</dbReference>
<keyword evidence="3" id="KW-1185">Reference proteome</keyword>
<comment type="caution">
    <text evidence="2">The sequence shown here is derived from an EMBL/GenBank/DDBJ whole genome shotgun (WGS) entry which is preliminary data.</text>
</comment>
<evidence type="ECO:0000256" key="1">
    <source>
        <dbReference type="SAM" id="MobiDB-lite"/>
    </source>
</evidence>
<dbReference type="RefSeq" id="WP_152266279.1">
    <property type="nucleotide sequence ID" value="NZ_VOKX01000144.1"/>
</dbReference>
<dbReference type="Gene3D" id="3.10.180.10">
    <property type="entry name" value="2,3-Dihydroxybiphenyl 1,2-Dioxygenase, domain 1"/>
    <property type="match status" value="1"/>
</dbReference>
<reference evidence="2 3" key="1">
    <citation type="journal article" date="2019" name="Microb. Cell Fact.">
        <title>Exploring novel herbicidin analogues by transcriptional regulator overexpression and MS/MS molecular networking.</title>
        <authorList>
            <person name="Shi Y."/>
            <person name="Gu R."/>
            <person name="Li Y."/>
            <person name="Wang X."/>
            <person name="Ren W."/>
            <person name="Li X."/>
            <person name="Wang L."/>
            <person name="Xie Y."/>
            <person name="Hong B."/>
        </authorList>
    </citation>
    <scope>NUCLEOTIDE SEQUENCE [LARGE SCALE GENOMIC DNA]</scope>
    <source>
        <strain evidence="2 3">US-43</strain>
    </source>
</reference>
<sequence length="263" mass="28308">MTARTPAADRWFRTRPDSSSLDRPRLLARLLIDLADLDDRIAFYERLLGVPADLRMPIPDFGGLELAAVGNVLLIASERPFTPVQRRTAYSLIVPSLAGQLRLLERTGTEVLEPVEVIKPGSRARVRYPDGSLAELVEHRPQPGERPLPRPGIAVREATDTGVRLLARHAVPAGGLDEAVRFYRTALETEAEAEAPEGTAIVGDLLLTTTADTEPIAFALLARSPEDVAELTGTAGSPEGTPGAPAILTLPDGTRAELRTPSH</sequence>
<accession>A0A5N5VWM7</accession>
<dbReference type="InterPro" id="IPR029068">
    <property type="entry name" value="Glyas_Bleomycin-R_OHBP_Dase"/>
</dbReference>
<gene>
    <name evidence="2" type="ORF">FRZ00_34625</name>
</gene>
<protein>
    <submittedName>
        <fullName evidence="2">Lactoylglutathione lyase</fullName>
    </submittedName>
</protein>
<evidence type="ECO:0000313" key="2">
    <source>
        <dbReference type="EMBL" id="KAB7832664.1"/>
    </source>
</evidence>
<feature type="region of interest" description="Disordered" evidence="1">
    <location>
        <begin position="230"/>
        <end position="263"/>
    </location>
</feature>
<evidence type="ECO:0000313" key="3">
    <source>
        <dbReference type="Proteomes" id="UP000327000"/>
    </source>
</evidence>
<dbReference type="Proteomes" id="UP000327000">
    <property type="component" value="Unassembled WGS sequence"/>
</dbReference>
<proteinExistence type="predicted"/>
<keyword evidence="2" id="KW-0456">Lyase</keyword>
<dbReference type="AlphaFoldDB" id="A0A5N5VWM7"/>
<name>A0A5N5VWM7_STRMB</name>
<dbReference type="EMBL" id="VOKX01000144">
    <property type="protein sequence ID" value="KAB7832664.1"/>
    <property type="molecule type" value="Genomic_DNA"/>
</dbReference>
<organism evidence="2 3">
    <name type="scientific">Streptomyces mobaraensis</name>
    <name type="common">Streptoverticillium mobaraense</name>
    <dbReference type="NCBI Taxonomy" id="35621"/>
    <lineage>
        <taxon>Bacteria</taxon>
        <taxon>Bacillati</taxon>
        <taxon>Actinomycetota</taxon>
        <taxon>Actinomycetes</taxon>
        <taxon>Kitasatosporales</taxon>
        <taxon>Streptomycetaceae</taxon>
        <taxon>Streptomyces</taxon>
    </lineage>
</organism>
<feature type="compositionally biased region" description="Basic and acidic residues" evidence="1">
    <location>
        <begin position="254"/>
        <end position="263"/>
    </location>
</feature>
<dbReference type="SUPFAM" id="SSF54593">
    <property type="entry name" value="Glyoxalase/Bleomycin resistance protein/Dihydroxybiphenyl dioxygenase"/>
    <property type="match status" value="1"/>
</dbReference>
<dbReference type="OrthoDB" id="1492945at2"/>